<keyword evidence="2" id="KW-0503">Monooxygenase</keyword>
<dbReference type="PRINTS" id="PR00420">
    <property type="entry name" value="RNGMNOXGNASE"/>
</dbReference>
<reference evidence="3" key="1">
    <citation type="journal article" date="2019" name="Int. J. Syst. Evol. Microbiol.">
        <title>The Global Catalogue of Microorganisms (GCM) 10K type strain sequencing project: providing services to taxonomists for standard genome sequencing and annotation.</title>
        <authorList>
            <consortium name="The Broad Institute Genomics Platform"/>
            <consortium name="The Broad Institute Genome Sequencing Center for Infectious Disease"/>
            <person name="Wu L."/>
            <person name="Ma J."/>
        </authorList>
    </citation>
    <scope>NUCLEOTIDE SEQUENCE [LARGE SCALE GENOMIC DNA]</scope>
    <source>
        <strain evidence="3">CCUG 49560</strain>
    </source>
</reference>
<keyword evidence="2" id="KW-0560">Oxidoreductase</keyword>
<protein>
    <submittedName>
        <fullName evidence="2">FAD-dependent monooxygenase</fullName>
    </submittedName>
</protein>
<accession>A0ABV9EAS0</accession>
<organism evidence="2 3">
    <name type="scientific">Sphaerisporangium corydalis</name>
    <dbReference type="NCBI Taxonomy" id="1441875"/>
    <lineage>
        <taxon>Bacteria</taxon>
        <taxon>Bacillati</taxon>
        <taxon>Actinomycetota</taxon>
        <taxon>Actinomycetes</taxon>
        <taxon>Streptosporangiales</taxon>
        <taxon>Streptosporangiaceae</taxon>
        <taxon>Sphaerisporangium</taxon>
    </lineage>
</organism>
<dbReference type="InterPro" id="IPR036188">
    <property type="entry name" value="FAD/NAD-bd_sf"/>
</dbReference>
<gene>
    <name evidence="2" type="ORF">ACFO8L_10110</name>
</gene>
<feature type="domain" description="FAD-binding" evidence="1">
    <location>
        <begin position="9"/>
        <end position="345"/>
    </location>
</feature>
<sequence length="413" mass="45796">MTDTTARGRVLISGASIAGPALAYWLRRYGFTPTVVERAPELRTGGYKVDIRGAAVRVVERMGLMPGVRRLDTDMRGGTYVDRAGKTIATMDVKMFSMRAEGDAEIMRGDLSRLLHEATEDGVEYIFGDSITSVTDGDDGVKVTFERTEPRTFDLVVGADGLHSNTRALTFGDESRFIRDLGYYVSIFTIPNYLDLDRWELFFALPGRVTNVYSTGHGTDAKAAFFFSSPPLDYDRRDQARQKALLAEAYAGAGWELPRLMSAMGTAPDFYFDTLSTVTMERWSKGRTVLLGDAAYCASPASGQGTSLALVGAYVLAGELAAAGGDHRAAFDRYEREMRGFVERNQKLADSIKMIVPRSRAQIWIQTRMVRLMPYLPWKGFMIKKILEQITETANAITLRDYDVPVLTPPASE</sequence>
<dbReference type="RefSeq" id="WP_262848865.1">
    <property type="nucleotide sequence ID" value="NZ_JANZYP010000078.1"/>
</dbReference>
<dbReference type="InterPro" id="IPR002938">
    <property type="entry name" value="FAD-bd"/>
</dbReference>
<dbReference type="EMBL" id="JBHSFN010000005">
    <property type="protein sequence ID" value="MFC4586428.1"/>
    <property type="molecule type" value="Genomic_DNA"/>
</dbReference>
<dbReference type="PANTHER" id="PTHR46865:SF2">
    <property type="entry name" value="MONOOXYGENASE"/>
    <property type="match status" value="1"/>
</dbReference>
<dbReference type="Gene3D" id="3.50.50.60">
    <property type="entry name" value="FAD/NAD(P)-binding domain"/>
    <property type="match status" value="1"/>
</dbReference>
<proteinExistence type="predicted"/>
<dbReference type="Proteomes" id="UP001595891">
    <property type="component" value="Unassembled WGS sequence"/>
</dbReference>
<dbReference type="Gene3D" id="3.30.9.10">
    <property type="entry name" value="D-Amino Acid Oxidase, subunit A, domain 2"/>
    <property type="match status" value="1"/>
</dbReference>
<dbReference type="SUPFAM" id="SSF51905">
    <property type="entry name" value="FAD/NAD(P)-binding domain"/>
    <property type="match status" value="1"/>
</dbReference>
<comment type="caution">
    <text evidence="2">The sequence shown here is derived from an EMBL/GenBank/DDBJ whole genome shotgun (WGS) entry which is preliminary data.</text>
</comment>
<name>A0ABV9EAS0_9ACTN</name>
<dbReference type="Pfam" id="PF01494">
    <property type="entry name" value="FAD_binding_3"/>
    <property type="match status" value="1"/>
</dbReference>
<evidence type="ECO:0000313" key="3">
    <source>
        <dbReference type="Proteomes" id="UP001595891"/>
    </source>
</evidence>
<evidence type="ECO:0000313" key="2">
    <source>
        <dbReference type="EMBL" id="MFC4586428.1"/>
    </source>
</evidence>
<dbReference type="InterPro" id="IPR051704">
    <property type="entry name" value="FAD_aromatic-hydroxylase"/>
</dbReference>
<dbReference type="GO" id="GO:0004497">
    <property type="term" value="F:monooxygenase activity"/>
    <property type="evidence" value="ECO:0007669"/>
    <property type="project" value="UniProtKB-KW"/>
</dbReference>
<dbReference type="PANTHER" id="PTHR46865">
    <property type="entry name" value="OXIDOREDUCTASE-RELATED"/>
    <property type="match status" value="1"/>
</dbReference>
<keyword evidence="3" id="KW-1185">Reference proteome</keyword>
<evidence type="ECO:0000259" key="1">
    <source>
        <dbReference type="Pfam" id="PF01494"/>
    </source>
</evidence>